<dbReference type="RefSeq" id="WP_236980395.1">
    <property type="nucleotide sequence ID" value="NZ_BRXE01000045.1"/>
</dbReference>
<feature type="domain" description="AB hydrolase-1" evidence="2">
    <location>
        <begin position="29"/>
        <end position="285"/>
    </location>
</feature>
<name>A0A9P3QAK5_9MYCO</name>
<evidence type="ECO:0000313" key="4">
    <source>
        <dbReference type="EMBL" id="GLD32652.1"/>
    </source>
</evidence>
<dbReference type="PRINTS" id="PR00412">
    <property type="entry name" value="EPOXHYDRLASE"/>
</dbReference>
<dbReference type="GO" id="GO:0016787">
    <property type="term" value="F:hydrolase activity"/>
    <property type="evidence" value="ECO:0007669"/>
    <property type="project" value="UniProtKB-KW"/>
</dbReference>
<reference evidence="4" key="1">
    <citation type="submission" date="2022-08" db="EMBL/GenBank/DDBJ databases">
        <title>Mycobacterium kiyosense sp. nov., scotochromogenic slow-glowing species isolated from respiratory specimens.</title>
        <authorList>
            <person name="Fukano H."/>
            <person name="Kazumi Y."/>
            <person name="Sakagami N."/>
            <person name="Ato M."/>
            <person name="Mitarai S."/>
            <person name="Hoshino Y."/>
        </authorList>
    </citation>
    <scope>NUCLEOTIDE SEQUENCE</scope>
    <source>
        <strain evidence="4">1413</strain>
        <strain evidence="3">SRL2020-028</strain>
    </source>
</reference>
<protein>
    <submittedName>
        <fullName evidence="4">Alpha/beta hydrolase</fullName>
    </submittedName>
</protein>
<dbReference type="GeneID" id="83631721"/>
<dbReference type="Pfam" id="PF00561">
    <property type="entry name" value="Abhydrolase_1"/>
    <property type="match status" value="1"/>
</dbReference>
<keyword evidence="1 4" id="KW-0378">Hydrolase</keyword>
<dbReference type="Gene3D" id="3.40.50.1820">
    <property type="entry name" value="alpha/beta hydrolase"/>
    <property type="match status" value="1"/>
</dbReference>
<proteinExistence type="predicted"/>
<dbReference type="PANTHER" id="PTHR43329">
    <property type="entry name" value="EPOXIDE HYDROLASE"/>
    <property type="match status" value="1"/>
</dbReference>
<organism evidence="4 5">
    <name type="scientific">Mycobacterium kiyosense</name>
    <dbReference type="NCBI Taxonomy" id="2871094"/>
    <lineage>
        <taxon>Bacteria</taxon>
        <taxon>Bacillati</taxon>
        <taxon>Actinomycetota</taxon>
        <taxon>Actinomycetes</taxon>
        <taxon>Mycobacteriales</taxon>
        <taxon>Mycobacteriaceae</taxon>
        <taxon>Mycobacterium</taxon>
    </lineage>
</organism>
<evidence type="ECO:0000256" key="1">
    <source>
        <dbReference type="ARBA" id="ARBA00022801"/>
    </source>
</evidence>
<dbReference type="AlphaFoldDB" id="A0A9P3QAK5"/>
<dbReference type="Proteomes" id="UP001064782">
    <property type="component" value="Unassembled WGS sequence"/>
</dbReference>
<dbReference type="InterPro" id="IPR000073">
    <property type="entry name" value="AB_hydrolase_1"/>
</dbReference>
<dbReference type="SUPFAM" id="SSF53474">
    <property type="entry name" value="alpha/beta-Hydrolases"/>
    <property type="match status" value="1"/>
</dbReference>
<accession>A0A9P3QAK5</accession>
<dbReference type="EMBL" id="BRXE01000045">
    <property type="protein sequence ID" value="GLB84248.1"/>
    <property type="molecule type" value="Genomic_DNA"/>
</dbReference>
<sequence>MTSAPQALMFDLPHLRVSALAWGPPDGRLILCLHGYPDTAWTWRRLGPLLAAQGYRVVAPFSRGYCPTEIPRDGDYHIGALMFDSIALHRHLDSPADAVLLGHDWGGFTAVALAAHDDSPFATVIALATPVLHGFRQGLGTRPLRRLPAQTRNSWYVVYQQLPGLTERTLDRVIPRLWRDWCPPGYDTSADLEYLWAALPDRAHRKAAVSYYRHQFQPRRQHPAYRPLHRSWRKAALRTPILLVHGEVDGALDVELASASAASLPAGSQHEIISGAGHFVQLDAPEQLSKLISRYVER</sequence>
<comment type="caution">
    <text evidence="4">The sequence shown here is derived from an EMBL/GenBank/DDBJ whole genome shotgun (WGS) entry which is preliminary data.</text>
</comment>
<evidence type="ECO:0000313" key="5">
    <source>
        <dbReference type="Proteomes" id="UP001064782"/>
    </source>
</evidence>
<evidence type="ECO:0000259" key="2">
    <source>
        <dbReference type="Pfam" id="PF00561"/>
    </source>
</evidence>
<dbReference type="Proteomes" id="UP001165663">
    <property type="component" value="Unassembled WGS sequence"/>
</dbReference>
<evidence type="ECO:0000313" key="3">
    <source>
        <dbReference type="EMBL" id="GLB84248.1"/>
    </source>
</evidence>
<keyword evidence="5" id="KW-1185">Reference proteome</keyword>
<dbReference type="InterPro" id="IPR029058">
    <property type="entry name" value="AB_hydrolase_fold"/>
</dbReference>
<gene>
    <name evidence="4" type="ORF">Mkiyose1413_45350</name>
    <name evidence="3" type="ORF">SRL2020028_35040</name>
</gene>
<dbReference type="InterPro" id="IPR000639">
    <property type="entry name" value="Epox_hydrolase-like"/>
</dbReference>
<dbReference type="EMBL" id="BRZI01000050">
    <property type="protein sequence ID" value="GLD32652.1"/>
    <property type="molecule type" value="Genomic_DNA"/>
</dbReference>